<evidence type="ECO:0000313" key="2">
    <source>
        <dbReference type="EMBL" id="KFM75378.1"/>
    </source>
</evidence>
<feature type="compositionally biased region" description="Polar residues" evidence="1">
    <location>
        <begin position="1"/>
        <end position="16"/>
    </location>
</feature>
<organism evidence="2 3">
    <name type="scientific">Stegodyphus mimosarum</name>
    <name type="common">African social velvet spider</name>
    <dbReference type="NCBI Taxonomy" id="407821"/>
    <lineage>
        <taxon>Eukaryota</taxon>
        <taxon>Metazoa</taxon>
        <taxon>Ecdysozoa</taxon>
        <taxon>Arthropoda</taxon>
        <taxon>Chelicerata</taxon>
        <taxon>Arachnida</taxon>
        <taxon>Araneae</taxon>
        <taxon>Araneomorphae</taxon>
        <taxon>Entelegynae</taxon>
        <taxon>Eresoidea</taxon>
        <taxon>Eresidae</taxon>
        <taxon>Stegodyphus</taxon>
    </lineage>
</organism>
<feature type="region of interest" description="Disordered" evidence="1">
    <location>
        <begin position="172"/>
        <end position="224"/>
    </location>
</feature>
<gene>
    <name evidence="2" type="ORF">X975_23209</name>
</gene>
<reference evidence="2 3" key="1">
    <citation type="submission" date="2013-11" db="EMBL/GenBank/DDBJ databases">
        <title>Genome sequencing of Stegodyphus mimosarum.</title>
        <authorList>
            <person name="Bechsgaard J."/>
        </authorList>
    </citation>
    <scope>NUCLEOTIDE SEQUENCE [LARGE SCALE GENOMIC DNA]</scope>
</reference>
<protein>
    <submittedName>
        <fullName evidence="2">Uncharacterized protein</fullName>
    </submittedName>
</protein>
<dbReference type="Proteomes" id="UP000054359">
    <property type="component" value="Unassembled WGS sequence"/>
</dbReference>
<dbReference type="EMBL" id="KK119317">
    <property type="protein sequence ID" value="KFM75378.1"/>
    <property type="molecule type" value="Genomic_DNA"/>
</dbReference>
<dbReference type="OrthoDB" id="6435560at2759"/>
<feature type="non-terminal residue" evidence="2">
    <location>
        <position position="343"/>
    </location>
</feature>
<evidence type="ECO:0000313" key="3">
    <source>
        <dbReference type="Proteomes" id="UP000054359"/>
    </source>
</evidence>
<feature type="compositionally biased region" description="Polar residues" evidence="1">
    <location>
        <begin position="99"/>
        <end position="109"/>
    </location>
</feature>
<evidence type="ECO:0000256" key="1">
    <source>
        <dbReference type="SAM" id="MobiDB-lite"/>
    </source>
</evidence>
<accession>A0A087UDD9</accession>
<keyword evidence="3" id="KW-1185">Reference proteome</keyword>
<dbReference type="AlphaFoldDB" id="A0A087UDD9"/>
<feature type="region of interest" description="Disordered" evidence="1">
    <location>
        <begin position="255"/>
        <end position="343"/>
    </location>
</feature>
<feature type="region of interest" description="Disordered" evidence="1">
    <location>
        <begin position="1"/>
        <end position="22"/>
    </location>
</feature>
<feature type="region of interest" description="Disordered" evidence="1">
    <location>
        <begin position="99"/>
        <end position="150"/>
    </location>
</feature>
<name>A0A087UDD9_STEMI</name>
<sequence length="343" mass="38681">MKAQSTVQYATSTNNWRPPGLRQNYQEANIYQGLRSNDKSAVQQFSEEEKDLHPRLTRVWESSFNSKTNKIVGESQQSVPAIPTVITESRSFITNPQISSTHLNYSPASYETPVRPSDAHNRNYSPASGSAERYSPHGEPSPPHHVHTETTHDYGRFLAEDYRSKIEKEAEELVKRQKAHNSTTNGKSGPNRQQGYSHPKQGGSSYYYTGDNNDHRYSNNYNVNPHHFEVTSTEVPYHTPQPLPHSIPVTAPYSVRQPTVSPENGYSPYSHAPQGTSTPYQNLPQKYSNIPQQPSSPHQNLPSQYLNVPRQPSSPLRNLPSQYSSGPEQHSVTDQNMPSHYSN</sequence>
<feature type="compositionally biased region" description="Polar residues" evidence="1">
    <location>
        <begin position="273"/>
        <end position="343"/>
    </location>
</feature>
<proteinExistence type="predicted"/>
<feature type="compositionally biased region" description="Polar residues" evidence="1">
    <location>
        <begin position="180"/>
        <end position="211"/>
    </location>
</feature>